<dbReference type="InterPro" id="IPR013196">
    <property type="entry name" value="HTH_11"/>
</dbReference>
<feature type="domain" description="HTH deoR-type" evidence="3">
    <location>
        <begin position="2"/>
        <end position="61"/>
    </location>
</feature>
<organism evidence="4 5">
    <name type="scientific">Paenibacillus xylanivorans</name>
    <dbReference type="NCBI Taxonomy" id="1705561"/>
    <lineage>
        <taxon>Bacteria</taxon>
        <taxon>Bacillati</taxon>
        <taxon>Bacillota</taxon>
        <taxon>Bacilli</taxon>
        <taxon>Bacillales</taxon>
        <taxon>Paenibacillaceae</taxon>
        <taxon>Paenibacillus</taxon>
    </lineage>
</organism>
<keyword evidence="5" id="KW-1185">Reference proteome</keyword>
<dbReference type="Pfam" id="PF13280">
    <property type="entry name" value="WYL"/>
    <property type="match status" value="1"/>
</dbReference>
<evidence type="ECO:0000259" key="3">
    <source>
        <dbReference type="PROSITE" id="PS51000"/>
    </source>
</evidence>
<dbReference type="PROSITE" id="PS51000">
    <property type="entry name" value="HTH_DEOR_2"/>
    <property type="match status" value="1"/>
</dbReference>
<dbReference type="InterPro" id="IPR001034">
    <property type="entry name" value="DeoR_HTH"/>
</dbReference>
<dbReference type="InterPro" id="IPR051534">
    <property type="entry name" value="CBASS_pafABC_assoc_protein"/>
</dbReference>
<dbReference type="InterPro" id="IPR036390">
    <property type="entry name" value="WH_DNA-bd_sf"/>
</dbReference>
<dbReference type="PATRIC" id="fig|1705561.3.peg.3001"/>
<dbReference type="Pfam" id="PF08279">
    <property type="entry name" value="HTH_11"/>
    <property type="match status" value="1"/>
</dbReference>
<dbReference type="PANTHER" id="PTHR34580">
    <property type="match status" value="1"/>
</dbReference>
<accession>A0A0M9BNT7</accession>
<dbReference type="InterPro" id="IPR028349">
    <property type="entry name" value="PafC-like"/>
</dbReference>
<dbReference type="Gene3D" id="1.10.10.10">
    <property type="entry name" value="Winged helix-like DNA-binding domain superfamily/Winged helix DNA-binding domain"/>
    <property type="match status" value="1"/>
</dbReference>
<dbReference type="InterPro" id="IPR057727">
    <property type="entry name" value="WCX_dom"/>
</dbReference>
<keyword evidence="2" id="KW-0804">Transcription</keyword>
<dbReference type="SUPFAM" id="SSF46785">
    <property type="entry name" value="Winged helix' DNA-binding domain"/>
    <property type="match status" value="1"/>
</dbReference>
<dbReference type="PROSITE" id="PS52050">
    <property type="entry name" value="WYL"/>
    <property type="match status" value="1"/>
</dbReference>
<dbReference type="GO" id="GO:0003700">
    <property type="term" value="F:DNA-binding transcription factor activity"/>
    <property type="evidence" value="ECO:0007669"/>
    <property type="project" value="InterPro"/>
</dbReference>
<dbReference type="Pfam" id="PF25583">
    <property type="entry name" value="WCX"/>
    <property type="match status" value="1"/>
</dbReference>
<evidence type="ECO:0000313" key="5">
    <source>
        <dbReference type="Proteomes" id="UP000037688"/>
    </source>
</evidence>
<dbReference type="AlphaFoldDB" id="A0A0M9BNT7"/>
<evidence type="ECO:0000256" key="2">
    <source>
        <dbReference type="ARBA" id="ARBA00023163"/>
    </source>
</evidence>
<sequence length="313" mass="36343">MENNRLFRMLLLLLEKKKATAPELARLFEISVRTVYRDIDRLSAAGIPVYTTTGKHGGIHLMDNFVMDKSLLSEDDQNEILLGLYSVSAIPHLNTAHMLKRLTALFDHKLDWIEFDFSPWGSIPLQERELFNQVKQAIFTNQWITFHYVNSDGERSVPTVEPLKLLFKNSTWYFKGYIHDEHDRNEFQTFKMKRITQLKFLPRVSKNSMNIGTMANEAHVSINQTALVLSFSNSIAYRVYDFFEPSRVEKEPDGRLRVALELNEGEWLYSFLMSFGSDLTVVKPPHIGQELLRRHIKAVEHLQQVVNNGVKNE</sequence>
<dbReference type="InterPro" id="IPR026881">
    <property type="entry name" value="WYL_dom"/>
</dbReference>
<keyword evidence="1" id="KW-0805">Transcription regulation</keyword>
<evidence type="ECO:0000313" key="4">
    <source>
        <dbReference type="EMBL" id="KOY15973.1"/>
    </source>
</evidence>
<name>A0A0M9BNT7_9BACL</name>
<dbReference type="Proteomes" id="UP000037688">
    <property type="component" value="Unassembled WGS sequence"/>
</dbReference>
<evidence type="ECO:0000256" key="1">
    <source>
        <dbReference type="ARBA" id="ARBA00023015"/>
    </source>
</evidence>
<comment type="caution">
    <text evidence="4">The sequence shown here is derived from an EMBL/GenBank/DDBJ whole genome shotgun (WGS) entry which is preliminary data.</text>
</comment>
<protein>
    <recommendedName>
        <fullName evidence="3">HTH deoR-type domain-containing protein</fullName>
    </recommendedName>
</protein>
<dbReference type="PANTHER" id="PTHR34580:SF1">
    <property type="entry name" value="PROTEIN PAFC"/>
    <property type="match status" value="1"/>
</dbReference>
<reference evidence="4 5" key="1">
    <citation type="submission" date="2015-08" db="EMBL/GenBank/DDBJ databases">
        <title>Draft genome sequence of cellulolytic and xylanolytic Paenibacillus sp. A59, isolated from a decaying forest soil from Patagonia, Argentina.</title>
        <authorList>
            <person name="Ghio S."/>
            <person name="Caceres A.M."/>
            <person name="Talia P."/>
            <person name="Grasso D."/>
            <person name="Campos E."/>
        </authorList>
    </citation>
    <scope>NUCLEOTIDE SEQUENCE [LARGE SCALE GENOMIC DNA]</scope>
    <source>
        <strain evidence="4 5">A59</strain>
    </source>
</reference>
<dbReference type="EMBL" id="LITU01000059">
    <property type="protein sequence ID" value="KOY15973.1"/>
    <property type="molecule type" value="Genomic_DNA"/>
</dbReference>
<dbReference type="InterPro" id="IPR036388">
    <property type="entry name" value="WH-like_DNA-bd_sf"/>
</dbReference>
<gene>
    <name evidence="4" type="ORF">AMS66_15280</name>
</gene>
<dbReference type="RefSeq" id="WP_236703411.1">
    <property type="nucleotide sequence ID" value="NZ_LITU01000059.1"/>
</dbReference>
<dbReference type="PIRSF" id="PIRSF016838">
    <property type="entry name" value="PafC"/>
    <property type="match status" value="1"/>
</dbReference>
<proteinExistence type="predicted"/>